<dbReference type="EMBL" id="JBFOLJ010000013">
    <property type="protein sequence ID" value="KAL2483156.1"/>
    <property type="molecule type" value="Genomic_DNA"/>
</dbReference>
<organism evidence="2 3">
    <name type="scientific">Forsythia ovata</name>
    <dbReference type="NCBI Taxonomy" id="205694"/>
    <lineage>
        <taxon>Eukaryota</taxon>
        <taxon>Viridiplantae</taxon>
        <taxon>Streptophyta</taxon>
        <taxon>Embryophyta</taxon>
        <taxon>Tracheophyta</taxon>
        <taxon>Spermatophyta</taxon>
        <taxon>Magnoliopsida</taxon>
        <taxon>eudicotyledons</taxon>
        <taxon>Gunneridae</taxon>
        <taxon>Pentapetalae</taxon>
        <taxon>asterids</taxon>
        <taxon>lamiids</taxon>
        <taxon>Lamiales</taxon>
        <taxon>Oleaceae</taxon>
        <taxon>Forsythieae</taxon>
        <taxon>Forsythia</taxon>
    </lineage>
</organism>
<feature type="region of interest" description="Disordered" evidence="1">
    <location>
        <begin position="43"/>
        <end position="106"/>
    </location>
</feature>
<evidence type="ECO:0000313" key="3">
    <source>
        <dbReference type="Proteomes" id="UP001604277"/>
    </source>
</evidence>
<feature type="compositionally biased region" description="Basic and acidic residues" evidence="1">
    <location>
        <begin position="43"/>
        <end position="56"/>
    </location>
</feature>
<evidence type="ECO:0000256" key="1">
    <source>
        <dbReference type="SAM" id="MobiDB-lite"/>
    </source>
</evidence>
<keyword evidence="3" id="KW-1185">Reference proteome</keyword>
<protein>
    <submittedName>
        <fullName evidence="2">Uncharacterized protein</fullName>
    </submittedName>
</protein>
<gene>
    <name evidence="2" type="ORF">Fot_44600</name>
</gene>
<name>A0ABD1R3Z5_9LAMI</name>
<comment type="caution">
    <text evidence="2">The sequence shown here is derived from an EMBL/GenBank/DDBJ whole genome shotgun (WGS) entry which is preliminary data.</text>
</comment>
<evidence type="ECO:0000313" key="2">
    <source>
        <dbReference type="EMBL" id="KAL2483156.1"/>
    </source>
</evidence>
<sequence length="106" mass="11370">MEEALSSPSHDEDIIIRPTVAYFSVVSTSEAWREGPLKMKTMVEQHARKKSKDGTSSHEAFVTSKGCSSCSSVGRGAHSFGTLGNPGSKPIHRGIYGDAKDSVQES</sequence>
<dbReference type="Proteomes" id="UP001604277">
    <property type="component" value="Unassembled WGS sequence"/>
</dbReference>
<reference evidence="3" key="1">
    <citation type="submission" date="2024-07" db="EMBL/GenBank/DDBJ databases">
        <title>Two chromosome-level genome assemblies of Korean endemic species Abeliophyllum distichum and Forsythia ovata (Oleaceae).</title>
        <authorList>
            <person name="Jang H."/>
        </authorList>
    </citation>
    <scope>NUCLEOTIDE SEQUENCE [LARGE SCALE GENOMIC DNA]</scope>
</reference>
<accession>A0ABD1R3Z5</accession>
<dbReference type="AlphaFoldDB" id="A0ABD1R3Z5"/>
<proteinExistence type="predicted"/>